<keyword evidence="1 3" id="KW-0808">Transferase</keyword>
<dbReference type="Pfam" id="PF00534">
    <property type="entry name" value="Glycos_transf_1"/>
    <property type="match status" value="1"/>
</dbReference>
<dbReference type="AlphaFoldDB" id="A0A4Q0T000"/>
<evidence type="ECO:0000313" key="4">
    <source>
        <dbReference type="Proteomes" id="UP000289437"/>
    </source>
</evidence>
<name>A0A4Q0T000_9BACT</name>
<comment type="caution">
    <text evidence="3">The sequence shown here is derived from an EMBL/GenBank/DDBJ whole genome shotgun (WGS) entry which is preliminary data.</text>
</comment>
<dbReference type="EMBL" id="RDSM01000001">
    <property type="protein sequence ID" value="RXH56885.1"/>
    <property type="molecule type" value="Genomic_DNA"/>
</dbReference>
<proteinExistence type="predicted"/>
<gene>
    <name evidence="3" type="ORF">GRAN_0195</name>
</gene>
<reference evidence="3 4" key="1">
    <citation type="submission" date="2018-11" db="EMBL/GenBank/DDBJ databases">
        <authorList>
            <person name="Mardanov A.V."/>
            <person name="Ravin N.V."/>
            <person name="Dedysh S.N."/>
        </authorList>
    </citation>
    <scope>NUCLEOTIDE SEQUENCE [LARGE SCALE GENOMIC DNA]</scope>
    <source>
        <strain evidence="3 4">AF10</strain>
    </source>
</reference>
<protein>
    <submittedName>
        <fullName evidence="3">Glycosyltransferase</fullName>
    </submittedName>
</protein>
<dbReference type="SUPFAM" id="SSF53756">
    <property type="entry name" value="UDP-Glycosyltransferase/glycogen phosphorylase"/>
    <property type="match status" value="1"/>
</dbReference>
<dbReference type="CDD" id="cd03801">
    <property type="entry name" value="GT4_PimA-like"/>
    <property type="match status" value="1"/>
</dbReference>
<feature type="domain" description="Glycosyl transferase family 1" evidence="2">
    <location>
        <begin position="171"/>
        <end position="288"/>
    </location>
</feature>
<evidence type="ECO:0000259" key="2">
    <source>
        <dbReference type="Pfam" id="PF00534"/>
    </source>
</evidence>
<dbReference type="GO" id="GO:0016757">
    <property type="term" value="F:glycosyltransferase activity"/>
    <property type="evidence" value="ECO:0007669"/>
    <property type="project" value="InterPro"/>
</dbReference>
<dbReference type="PANTHER" id="PTHR46401">
    <property type="entry name" value="GLYCOSYLTRANSFERASE WBBK-RELATED"/>
    <property type="match status" value="1"/>
</dbReference>
<dbReference type="OrthoDB" id="433681at2"/>
<evidence type="ECO:0000313" key="3">
    <source>
        <dbReference type="EMBL" id="RXH56885.1"/>
    </source>
</evidence>
<dbReference type="InterPro" id="IPR001296">
    <property type="entry name" value="Glyco_trans_1"/>
</dbReference>
<organism evidence="3 4">
    <name type="scientific">Granulicella sibirica</name>
    <dbReference type="NCBI Taxonomy" id="2479048"/>
    <lineage>
        <taxon>Bacteria</taxon>
        <taxon>Pseudomonadati</taxon>
        <taxon>Acidobacteriota</taxon>
        <taxon>Terriglobia</taxon>
        <taxon>Terriglobales</taxon>
        <taxon>Acidobacteriaceae</taxon>
        <taxon>Granulicella</taxon>
    </lineage>
</organism>
<evidence type="ECO:0000256" key="1">
    <source>
        <dbReference type="ARBA" id="ARBA00022679"/>
    </source>
</evidence>
<dbReference type="Proteomes" id="UP000289437">
    <property type="component" value="Unassembled WGS sequence"/>
</dbReference>
<dbReference type="PANTHER" id="PTHR46401:SF2">
    <property type="entry name" value="GLYCOSYLTRANSFERASE WBBK-RELATED"/>
    <property type="match status" value="1"/>
</dbReference>
<dbReference type="GO" id="GO:0009103">
    <property type="term" value="P:lipopolysaccharide biosynthetic process"/>
    <property type="evidence" value="ECO:0007669"/>
    <property type="project" value="TreeGrafter"/>
</dbReference>
<reference evidence="4" key="2">
    <citation type="submission" date="2019-02" db="EMBL/GenBank/DDBJ databases">
        <title>Granulicella sibirica sp. nov., a psychrotolerant acidobacterium isolated from an organic soil layer in forested tundra, West Siberia.</title>
        <authorList>
            <person name="Oshkin I.Y."/>
            <person name="Kulichevskaya I.S."/>
            <person name="Rijpstra W.I.C."/>
            <person name="Sinninghe Damste J.S."/>
            <person name="Rakitin A.L."/>
            <person name="Ravin N.V."/>
            <person name="Dedysh S.N."/>
        </authorList>
    </citation>
    <scope>NUCLEOTIDE SEQUENCE [LARGE SCALE GENOMIC DNA]</scope>
    <source>
        <strain evidence="4">AF10</strain>
    </source>
</reference>
<dbReference type="Gene3D" id="3.40.50.2000">
    <property type="entry name" value="Glycogen Phosphorylase B"/>
    <property type="match status" value="2"/>
</dbReference>
<keyword evidence="4" id="KW-1185">Reference proteome</keyword>
<accession>A0A4Q0T000</accession>
<sequence>MGGAERSCLALSRWLYEHNLPHQIVTYVDRAGMAAHAAHPVMVVQLKPSMSPWSKIAALRRYFAANPPERKPLTSGYQPALHATIAGLRGFHNLMHDTPGLFTTPADAASLKRRLALGLSDRIVAHGLRSGGHTLVTSEYLQAETRRTFGVEADIVRMGGLSQTNAFRLRPVLGEIRLFTVSRLENNKRIDWILRALAQLPPTLPWRLDVSGKGSQMQALTELSASLGISERVHFHGFVSDQRLQQLYDQAHLFLMPAVQGYGIPAIEALQRGIPVLLHRESGVSDILLRTPWATVMQGDEASMLPALSEAIRSVRTGTHLDRPLPTIPTEEEWSERVAILCGWL</sequence>